<keyword evidence="3" id="KW-1185">Reference proteome</keyword>
<accession>A0ABP0E981</accession>
<feature type="region of interest" description="Disordered" evidence="1">
    <location>
        <begin position="105"/>
        <end position="141"/>
    </location>
</feature>
<proteinExistence type="predicted"/>
<evidence type="ECO:0000313" key="2">
    <source>
        <dbReference type="EMBL" id="CAK7275627.1"/>
    </source>
</evidence>
<evidence type="ECO:0008006" key="4">
    <source>
        <dbReference type="Google" id="ProtNLM"/>
    </source>
</evidence>
<reference evidence="2 3" key="1">
    <citation type="submission" date="2024-01" db="EMBL/GenBank/DDBJ databases">
        <authorList>
            <person name="Allen C."/>
            <person name="Tagirdzhanova G."/>
        </authorList>
    </citation>
    <scope>NUCLEOTIDE SEQUENCE [LARGE SCALE GENOMIC DNA]</scope>
    <source>
        <strain evidence="2 3">CBS 119000</strain>
    </source>
</reference>
<feature type="region of interest" description="Disordered" evidence="1">
    <location>
        <begin position="203"/>
        <end position="253"/>
    </location>
</feature>
<feature type="non-terminal residue" evidence="2">
    <location>
        <position position="1"/>
    </location>
</feature>
<gene>
    <name evidence="2" type="ORF">SEPCBS119000_006768</name>
</gene>
<dbReference type="EMBL" id="CAWUON010000345">
    <property type="protein sequence ID" value="CAK7275627.1"/>
    <property type="molecule type" value="Genomic_DNA"/>
</dbReference>
<organism evidence="2 3">
    <name type="scientific">Sporothrix epigloea</name>
    <dbReference type="NCBI Taxonomy" id="1892477"/>
    <lineage>
        <taxon>Eukaryota</taxon>
        <taxon>Fungi</taxon>
        <taxon>Dikarya</taxon>
        <taxon>Ascomycota</taxon>
        <taxon>Pezizomycotina</taxon>
        <taxon>Sordariomycetes</taxon>
        <taxon>Sordariomycetidae</taxon>
        <taxon>Ophiostomatales</taxon>
        <taxon>Ophiostomataceae</taxon>
        <taxon>Sporothrix</taxon>
    </lineage>
</organism>
<evidence type="ECO:0000256" key="1">
    <source>
        <dbReference type="SAM" id="MobiDB-lite"/>
    </source>
</evidence>
<feature type="compositionally biased region" description="Basic and acidic residues" evidence="1">
    <location>
        <begin position="105"/>
        <end position="120"/>
    </location>
</feature>
<name>A0ABP0E981_9PEZI</name>
<evidence type="ECO:0000313" key="3">
    <source>
        <dbReference type="Proteomes" id="UP001642502"/>
    </source>
</evidence>
<protein>
    <recommendedName>
        <fullName evidence="4">Retrotransposon gag domain-containing protein</fullName>
    </recommendedName>
</protein>
<feature type="compositionally biased region" description="Acidic residues" evidence="1">
    <location>
        <begin position="240"/>
        <end position="253"/>
    </location>
</feature>
<comment type="caution">
    <text evidence="2">The sequence shown here is derived from an EMBL/GenBank/DDBJ whole genome shotgun (WGS) entry which is preliminary data.</text>
</comment>
<sequence length="253" mass="28228">GDGIIPETWHSYSLAIQERFRDPSEARKNLRKIQDLRYEGDIHSYLSQLHHLNVAARFHGTAFQQHLLDVLPDGITDIIYSRPGGIPDNDKTFLEAVVAAGISHESKTANRPSKLTDTRRWQAKPEPPRPNVSNESRTFPRLRPTTLWHSPTAALKDVERADTDRHRQTGASCIRCGRNNHTILDCFSTKSVTGKVLPSPPTVAGVKRAPSDADEVATPDSKKARIDAVSAAPSNFFAHDDDEDNFENEEDFS</sequence>
<dbReference type="Proteomes" id="UP001642502">
    <property type="component" value="Unassembled WGS sequence"/>
</dbReference>